<feature type="signal peptide" evidence="1">
    <location>
        <begin position="1"/>
        <end position="20"/>
    </location>
</feature>
<dbReference type="AlphaFoldDB" id="A0A2A4FST2"/>
<proteinExistence type="predicted"/>
<evidence type="ECO:0000313" key="2">
    <source>
        <dbReference type="EMBL" id="PCE40508.1"/>
    </source>
</evidence>
<keyword evidence="1" id="KW-0732">Signal</keyword>
<evidence type="ECO:0008006" key="4">
    <source>
        <dbReference type="Google" id="ProtNLM"/>
    </source>
</evidence>
<gene>
    <name evidence="2" type="ORF">COO09_20075</name>
</gene>
<feature type="chain" id="PRO_5013263429" description="DUF995 domain-containing protein" evidence="1">
    <location>
        <begin position="21"/>
        <end position="158"/>
    </location>
</feature>
<accession>A0A2A4FST2</accession>
<dbReference type="RefSeq" id="WP_066968244.1">
    <property type="nucleotide sequence ID" value="NZ_CP023449.1"/>
</dbReference>
<dbReference type="Proteomes" id="UP000218934">
    <property type="component" value="Unassembled WGS sequence"/>
</dbReference>
<dbReference type="EMBL" id="NWUF01000027">
    <property type="protein sequence ID" value="PCE40508.1"/>
    <property type="molecule type" value="Genomic_DNA"/>
</dbReference>
<dbReference type="KEGG" id="rdi:CMV14_23555"/>
<evidence type="ECO:0000256" key="1">
    <source>
        <dbReference type="SAM" id="SignalP"/>
    </source>
</evidence>
<sequence>MSRFTSALAGFMFTSFALTAAQAAKPERGVEPGIYGNVRYYEESGDVSGMEIAVHAGEARLVETTICDGAGCDPIIWSRYEQRGGWVEYEYRESPDTIIIYRIKQDGRNVRVEEIREGFVTRRKLTRLKQRMGLSIADDNKAKRLETEGLASIKSERR</sequence>
<keyword evidence="3" id="KW-1185">Reference proteome</keyword>
<organism evidence="2 3">
    <name type="scientific">Rhizorhabdus dicambivorans</name>
    <dbReference type="NCBI Taxonomy" id="1850238"/>
    <lineage>
        <taxon>Bacteria</taxon>
        <taxon>Pseudomonadati</taxon>
        <taxon>Pseudomonadota</taxon>
        <taxon>Alphaproteobacteria</taxon>
        <taxon>Sphingomonadales</taxon>
        <taxon>Sphingomonadaceae</taxon>
        <taxon>Rhizorhabdus</taxon>
    </lineage>
</organism>
<evidence type="ECO:0000313" key="3">
    <source>
        <dbReference type="Proteomes" id="UP000218934"/>
    </source>
</evidence>
<protein>
    <recommendedName>
        <fullName evidence="4">DUF995 domain-containing protein</fullName>
    </recommendedName>
</protein>
<reference evidence="2 3" key="1">
    <citation type="submission" date="2017-09" db="EMBL/GenBank/DDBJ databases">
        <title>The Catabolism of 3,6-Dichlorosalicylic acid is Initiated by the Cytochrome P450 Monooxygenase DsmABC in Rhizorhabdus dicambivorans Ndbn-20.</title>
        <authorList>
            <person name="Na L."/>
        </authorList>
    </citation>
    <scope>NUCLEOTIDE SEQUENCE [LARGE SCALE GENOMIC DNA]</scope>
    <source>
        <strain evidence="2 3">Ndbn-20m</strain>
    </source>
</reference>
<comment type="caution">
    <text evidence="2">The sequence shown here is derived from an EMBL/GenBank/DDBJ whole genome shotgun (WGS) entry which is preliminary data.</text>
</comment>
<name>A0A2A4FST2_9SPHN</name>